<feature type="transmembrane region" description="Helical" evidence="1">
    <location>
        <begin position="265"/>
        <end position="289"/>
    </location>
</feature>
<feature type="transmembrane region" description="Helical" evidence="1">
    <location>
        <begin position="361"/>
        <end position="385"/>
    </location>
</feature>
<feature type="transmembrane region" description="Helical" evidence="1">
    <location>
        <begin position="319"/>
        <end position="341"/>
    </location>
</feature>
<feature type="transmembrane region" description="Helical" evidence="1">
    <location>
        <begin position="816"/>
        <end position="839"/>
    </location>
</feature>
<dbReference type="RefSeq" id="WP_375736084.1">
    <property type="nucleotide sequence ID" value="NZ_JBCGDC010000105.1"/>
</dbReference>
<comment type="caution">
    <text evidence="2">The sequence shown here is derived from an EMBL/GenBank/DDBJ whole genome shotgun (WGS) entry which is preliminary data.</text>
</comment>
<dbReference type="PANTHER" id="PTHR30489:SF0">
    <property type="entry name" value="LIPOPROTEIN-RELEASING SYSTEM TRANSMEMBRANE PROTEIN LOLE"/>
    <property type="match status" value="1"/>
</dbReference>
<feature type="transmembrane region" description="Helical" evidence="1">
    <location>
        <begin position="763"/>
        <end position="784"/>
    </location>
</feature>
<name>A0ABV5CXL3_9ACTN</name>
<keyword evidence="3" id="KW-1185">Reference proteome</keyword>
<organism evidence="2 3">
    <name type="scientific">Polymorphospora lycopeni</name>
    <dbReference type="NCBI Taxonomy" id="3140240"/>
    <lineage>
        <taxon>Bacteria</taxon>
        <taxon>Bacillati</taxon>
        <taxon>Actinomycetota</taxon>
        <taxon>Actinomycetes</taxon>
        <taxon>Micromonosporales</taxon>
        <taxon>Micromonosporaceae</taxon>
        <taxon>Polymorphospora</taxon>
    </lineage>
</organism>
<feature type="transmembrane region" description="Helical" evidence="1">
    <location>
        <begin position="845"/>
        <end position="869"/>
    </location>
</feature>
<accession>A0ABV5CXL3</accession>
<feature type="transmembrane region" description="Helical" evidence="1">
    <location>
        <begin position="480"/>
        <end position="504"/>
    </location>
</feature>
<dbReference type="Proteomes" id="UP001582793">
    <property type="component" value="Unassembled WGS sequence"/>
</dbReference>
<keyword evidence="1" id="KW-1133">Transmembrane helix</keyword>
<reference evidence="2 3" key="1">
    <citation type="submission" date="2024-04" db="EMBL/GenBank/DDBJ databases">
        <title>Polymorphospora sp. isolated from Baiyangdian Lake in Xiong'an New Area.</title>
        <authorList>
            <person name="Zhang X."/>
            <person name="Liu J."/>
        </authorList>
    </citation>
    <scope>NUCLEOTIDE SEQUENCE [LARGE SCALE GENOMIC DNA]</scope>
    <source>
        <strain evidence="2 3">2-325</strain>
    </source>
</reference>
<dbReference type="EMBL" id="JBCGDC010000105">
    <property type="protein sequence ID" value="MFB6396749.1"/>
    <property type="molecule type" value="Genomic_DNA"/>
</dbReference>
<evidence type="ECO:0000313" key="2">
    <source>
        <dbReference type="EMBL" id="MFB6396749.1"/>
    </source>
</evidence>
<evidence type="ECO:0000313" key="3">
    <source>
        <dbReference type="Proteomes" id="UP001582793"/>
    </source>
</evidence>
<sequence length="881" mass="90728">MSARRVALRLAVRGMRRDRRRTFILLAALVVPLAVAAALSTVRATSILSPETRVEALIGQSQSVVNNGAFVREQGVERALATGSAELSRAAGHSVESYVEVNGYLPAAANGRQVDSFGYGVDLDAAIHRGRFHLLDGRTPRGDREVALSQSVAERLGVGIGDEVGLGPDAAPATVTGVVAIVTDTLRKFVVTTPLAAVRNTPGAASAGGQQELLPGRNSTVLTWHVPVRLDSEALRARGWSVSDRQRAFLLSDNESMVPGDQVNAWILGITVLVVAEIGLVLGAVYAIVVRGNRRELGLLASAGAGPGVRRAVISYQGLLAGVAGVVIAIILGIAAAFPIAPVAAARSFEIWGPVRPDLGALAVLAVLGIATPAVSALVAARGVALDVVAALRDQPEPVRRSRRRGLLVIAGVAPMGIFLLASGAILNTPMLVLVGALSLVCGVGYLLRGLLPALGERAGGLPLLHRIGLRAAARSAPRAAALGTVIASLTLLAGLVLGAMGGLTAEVNRTYIANSPDGTAFIYTTRMPSPAAVNAMTDAFEVDRVVGLGLASPPPPKDLADDGSNFTFWGDFQARNPVSECMSAGGSLSDGSPRTPEQCVAETGFPTQSTPLMVIAPDDLSVLLGRAATQAELAALAQHKVLVLDRRLAPDGTVTVDAPKPDAAQGQGGTISVRLPALVVQERTTYRNLPAVLVTEDALDGIGAVVQPNSAYFYVPASAGAISPEQEDRARGSLSSDIGTGFFSLEVERGPTAGKVLRSTTVASIALLVLAAATLAFVTVSLATQDMRPDLSALAAAGANRRFRSLLSASHAGQVTLLGVFVGSLGAVVAMPALLAAMDVGWSFWPWLGLFACGLGAVAAAGLAGWFSGAGVKTLLRRAY</sequence>
<keyword evidence="1" id="KW-0472">Membrane</keyword>
<keyword evidence="1" id="KW-0812">Transmembrane</keyword>
<gene>
    <name evidence="2" type="ORF">AAFH96_27125</name>
</gene>
<dbReference type="PANTHER" id="PTHR30489">
    <property type="entry name" value="LIPOPROTEIN-RELEASING SYSTEM TRANSMEMBRANE PROTEIN LOLE"/>
    <property type="match status" value="1"/>
</dbReference>
<evidence type="ECO:0008006" key="4">
    <source>
        <dbReference type="Google" id="ProtNLM"/>
    </source>
</evidence>
<proteinExistence type="predicted"/>
<feature type="transmembrane region" description="Helical" evidence="1">
    <location>
        <begin position="406"/>
        <end position="426"/>
    </location>
</feature>
<evidence type="ECO:0000256" key="1">
    <source>
        <dbReference type="SAM" id="Phobius"/>
    </source>
</evidence>
<protein>
    <recommendedName>
        <fullName evidence="4">FtsX-like permease family protein</fullName>
    </recommendedName>
</protein>
<feature type="transmembrane region" description="Helical" evidence="1">
    <location>
        <begin position="432"/>
        <end position="452"/>
    </location>
</feature>
<dbReference type="InterPro" id="IPR051447">
    <property type="entry name" value="Lipoprotein-release_system"/>
</dbReference>